<feature type="transmembrane region" description="Helical" evidence="7">
    <location>
        <begin position="162"/>
        <end position="181"/>
    </location>
</feature>
<comment type="caution">
    <text evidence="8">The sequence shown here is derived from an EMBL/GenBank/DDBJ whole genome shotgun (WGS) entry which is preliminary data.</text>
</comment>
<keyword evidence="4 7" id="KW-0812">Transmembrane</keyword>
<evidence type="ECO:0000256" key="2">
    <source>
        <dbReference type="ARBA" id="ARBA00007015"/>
    </source>
</evidence>
<dbReference type="InterPro" id="IPR039309">
    <property type="entry name" value="BT1"/>
</dbReference>
<feature type="transmembrane region" description="Helical" evidence="7">
    <location>
        <begin position="309"/>
        <end position="333"/>
    </location>
</feature>
<dbReference type="Proteomes" id="UP000176992">
    <property type="component" value="Unassembled WGS sequence"/>
</dbReference>
<reference evidence="8 9" key="1">
    <citation type="journal article" date="2016" name="Nat. Commun.">
        <title>Thousands of microbial genomes shed light on interconnected biogeochemical processes in an aquifer system.</title>
        <authorList>
            <person name="Anantharaman K."/>
            <person name="Brown C.T."/>
            <person name="Hug L.A."/>
            <person name="Sharon I."/>
            <person name="Castelle C.J."/>
            <person name="Probst A.J."/>
            <person name="Thomas B.C."/>
            <person name="Singh A."/>
            <person name="Wilkins M.J."/>
            <person name="Karaoz U."/>
            <person name="Brodie E.L."/>
            <person name="Williams K.H."/>
            <person name="Hubbard S.S."/>
            <person name="Banfield J.F."/>
        </authorList>
    </citation>
    <scope>NUCLEOTIDE SEQUENCE [LARGE SCALE GENOMIC DNA]</scope>
</reference>
<evidence type="ECO:0000256" key="3">
    <source>
        <dbReference type="ARBA" id="ARBA00022448"/>
    </source>
</evidence>
<feature type="transmembrane region" description="Helical" evidence="7">
    <location>
        <begin position="71"/>
        <end position="88"/>
    </location>
</feature>
<gene>
    <name evidence="8" type="ORF">A2Z86_11355</name>
</gene>
<evidence type="ECO:0000256" key="7">
    <source>
        <dbReference type="SAM" id="Phobius"/>
    </source>
</evidence>
<dbReference type="Gene3D" id="1.20.1250.20">
    <property type="entry name" value="MFS general substrate transporter like domains"/>
    <property type="match status" value="1"/>
</dbReference>
<evidence type="ECO:0000313" key="8">
    <source>
        <dbReference type="EMBL" id="OGF98495.1"/>
    </source>
</evidence>
<comment type="similarity">
    <text evidence="2">Belongs to the major facilitator superfamily. Folate-biopterin transporter (TC 2.A.71) family.</text>
</comment>
<feature type="transmembrane region" description="Helical" evidence="7">
    <location>
        <begin position="133"/>
        <end position="150"/>
    </location>
</feature>
<name>A0A1F5YEA0_9BACT</name>
<organism evidence="8 9">
    <name type="scientific">Candidatus Glassbacteria bacterium GWA2_58_10</name>
    <dbReference type="NCBI Taxonomy" id="1817865"/>
    <lineage>
        <taxon>Bacteria</taxon>
        <taxon>Candidatus Glassiibacteriota</taxon>
    </lineage>
</organism>
<dbReference type="GO" id="GO:0022857">
    <property type="term" value="F:transmembrane transporter activity"/>
    <property type="evidence" value="ECO:0007669"/>
    <property type="project" value="InterPro"/>
</dbReference>
<accession>A0A1F5YEA0</accession>
<dbReference type="InterPro" id="IPR011701">
    <property type="entry name" value="MFS"/>
</dbReference>
<sequence>MLRLYLLFAAIYLVEGITEVSFILNVYLKKILAFTPVQIGQILFLSGLWFVFLKPLIGFIADSWKGFNKRWALLFGLLCSAGGWLLIARAQTQLEMTAGVSLKVFAIACLDVLIDGMIVEVSTARNRSFVQSLVYGFRFGGGMLCANWAGGRIGDSALDFIQIYYIFSLLSLVALVPVLIYRMKAGSEAEGGAVLESQGQSSATDKRSLREKFGQLANPAFGWFLMLLFLYALGADTATYFDPILEERFGGEFLGRITSFYYAGIIAGIFTFPLLRKILSMKTLYIISLVGWSLVEISCLGIAEWNGWLIYFFGGFFNAYSGIALLTVAVAMCKMRGIETFAFAFAVSVKNLMDLAKVPIGGYVMEAAGLTWLFVISSLCGFLPFLVLHKLEFKDV</sequence>
<evidence type="ECO:0000256" key="1">
    <source>
        <dbReference type="ARBA" id="ARBA00004141"/>
    </source>
</evidence>
<dbReference type="PANTHER" id="PTHR31585">
    <property type="entry name" value="FOLATE-BIOPTERIN TRANSPORTER 1, CHLOROPLASTIC"/>
    <property type="match status" value="1"/>
</dbReference>
<evidence type="ECO:0000313" key="9">
    <source>
        <dbReference type="Proteomes" id="UP000176992"/>
    </source>
</evidence>
<evidence type="ECO:0000256" key="6">
    <source>
        <dbReference type="ARBA" id="ARBA00023136"/>
    </source>
</evidence>
<dbReference type="Pfam" id="PF07690">
    <property type="entry name" value="MFS_1"/>
    <property type="match status" value="1"/>
</dbReference>
<dbReference type="InterPro" id="IPR036259">
    <property type="entry name" value="MFS_trans_sf"/>
</dbReference>
<feature type="transmembrane region" description="Helical" evidence="7">
    <location>
        <begin position="40"/>
        <end position="59"/>
    </location>
</feature>
<proteinExistence type="inferred from homology"/>
<evidence type="ECO:0000256" key="4">
    <source>
        <dbReference type="ARBA" id="ARBA00022692"/>
    </source>
</evidence>
<dbReference type="GO" id="GO:0016020">
    <property type="term" value="C:membrane"/>
    <property type="evidence" value="ECO:0007669"/>
    <property type="project" value="UniProtKB-SubCell"/>
</dbReference>
<dbReference type="PANTHER" id="PTHR31585:SF0">
    <property type="entry name" value="FOLATE-BIOPTERIN TRANSPORTER 1, CHLOROPLASTIC"/>
    <property type="match status" value="1"/>
</dbReference>
<feature type="transmembrane region" description="Helical" evidence="7">
    <location>
        <begin position="253"/>
        <end position="272"/>
    </location>
</feature>
<keyword evidence="6 7" id="KW-0472">Membrane</keyword>
<evidence type="ECO:0008006" key="10">
    <source>
        <dbReference type="Google" id="ProtNLM"/>
    </source>
</evidence>
<dbReference type="AlphaFoldDB" id="A0A1F5YEA0"/>
<keyword evidence="3" id="KW-0813">Transport</keyword>
<keyword evidence="5 7" id="KW-1133">Transmembrane helix</keyword>
<feature type="transmembrane region" description="Helical" evidence="7">
    <location>
        <begin position="284"/>
        <end position="303"/>
    </location>
</feature>
<comment type="subcellular location">
    <subcellularLocation>
        <location evidence="1">Membrane</location>
        <topology evidence="1">Multi-pass membrane protein</topology>
    </subcellularLocation>
</comment>
<protein>
    <recommendedName>
        <fullName evidence="10">Major facilitator superfamily (MFS) profile domain-containing protein</fullName>
    </recommendedName>
</protein>
<feature type="transmembrane region" description="Helical" evidence="7">
    <location>
        <begin position="370"/>
        <end position="388"/>
    </location>
</feature>
<dbReference type="SUPFAM" id="SSF103473">
    <property type="entry name" value="MFS general substrate transporter"/>
    <property type="match status" value="1"/>
</dbReference>
<dbReference type="EMBL" id="MFIV01000095">
    <property type="protein sequence ID" value="OGF98495.1"/>
    <property type="molecule type" value="Genomic_DNA"/>
</dbReference>
<feature type="transmembrane region" description="Helical" evidence="7">
    <location>
        <begin position="216"/>
        <end position="233"/>
    </location>
</feature>
<evidence type="ECO:0000256" key="5">
    <source>
        <dbReference type="ARBA" id="ARBA00022989"/>
    </source>
</evidence>